<sequence>MKIEPYLWGFSGRCEEAVEFYKQALGAEVQMLMRFKDSPEPCGDGPMPDGEKIMHGSLKIGDSILMVSDGQCTGDKGPKFEGMSLSLNPATEADANRIFDALKDGGEIGMPLGKTFWSPCFGMVTDRFGVAWMINVVP</sequence>
<accession>A0ABT3GAE9</accession>
<protein>
    <submittedName>
        <fullName evidence="2">VOC family protein</fullName>
    </submittedName>
</protein>
<dbReference type="InterPro" id="IPR029068">
    <property type="entry name" value="Glyas_Bleomycin-R_OHBP_Dase"/>
</dbReference>
<dbReference type="PANTHER" id="PTHR33990:SF1">
    <property type="entry name" value="PROTEIN YJDN"/>
    <property type="match status" value="1"/>
</dbReference>
<gene>
    <name evidence="2" type="ORF">OJ996_24660</name>
</gene>
<organism evidence="2 3">
    <name type="scientific">Luteolibacter rhizosphaerae</name>
    <dbReference type="NCBI Taxonomy" id="2989719"/>
    <lineage>
        <taxon>Bacteria</taxon>
        <taxon>Pseudomonadati</taxon>
        <taxon>Verrucomicrobiota</taxon>
        <taxon>Verrucomicrobiia</taxon>
        <taxon>Verrucomicrobiales</taxon>
        <taxon>Verrucomicrobiaceae</taxon>
        <taxon>Luteolibacter</taxon>
    </lineage>
</organism>
<keyword evidence="3" id="KW-1185">Reference proteome</keyword>
<dbReference type="EMBL" id="JAPDDR010000019">
    <property type="protein sequence ID" value="MCW1916803.1"/>
    <property type="molecule type" value="Genomic_DNA"/>
</dbReference>
<dbReference type="SUPFAM" id="SSF54593">
    <property type="entry name" value="Glyoxalase/Bleomycin resistance protein/Dihydroxybiphenyl dioxygenase"/>
    <property type="match status" value="1"/>
</dbReference>
<name>A0ABT3GAE9_9BACT</name>
<dbReference type="Proteomes" id="UP001165653">
    <property type="component" value="Unassembled WGS sequence"/>
</dbReference>
<dbReference type="RefSeq" id="WP_264516407.1">
    <property type="nucleotide sequence ID" value="NZ_JAPDDR010000019.1"/>
</dbReference>
<dbReference type="InterPro" id="IPR004360">
    <property type="entry name" value="Glyas_Fos-R_dOase_dom"/>
</dbReference>
<evidence type="ECO:0000259" key="1">
    <source>
        <dbReference type="Pfam" id="PF00903"/>
    </source>
</evidence>
<feature type="domain" description="Glyoxalase/fosfomycin resistance/dioxygenase" evidence="1">
    <location>
        <begin position="12"/>
        <end position="134"/>
    </location>
</feature>
<dbReference type="PANTHER" id="PTHR33990">
    <property type="entry name" value="PROTEIN YJDN-RELATED"/>
    <property type="match status" value="1"/>
</dbReference>
<evidence type="ECO:0000313" key="2">
    <source>
        <dbReference type="EMBL" id="MCW1916803.1"/>
    </source>
</evidence>
<evidence type="ECO:0000313" key="3">
    <source>
        <dbReference type="Proteomes" id="UP001165653"/>
    </source>
</evidence>
<dbReference type="Pfam" id="PF00903">
    <property type="entry name" value="Glyoxalase"/>
    <property type="match status" value="1"/>
</dbReference>
<dbReference type="CDD" id="cd06588">
    <property type="entry name" value="PhnB_like"/>
    <property type="match status" value="1"/>
</dbReference>
<dbReference type="InterPro" id="IPR028973">
    <property type="entry name" value="PhnB-like"/>
</dbReference>
<reference evidence="2" key="1">
    <citation type="submission" date="2022-10" db="EMBL/GenBank/DDBJ databases">
        <title>Luteolibacter sp. GHJ8, whole genome shotgun sequencing project.</title>
        <authorList>
            <person name="Zhao G."/>
            <person name="Shen L."/>
        </authorList>
    </citation>
    <scope>NUCLEOTIDE SEQUENCE</scope>
    <source>
        <strain evidence="2">GHJ8</strain>
    </source>
</reference>
<dbReference type="Gene3D" id="3.10.180.10">
    <property type="entry name" value="2,3-Dihydroxybiphenyl 1,2-Dioxygenase, domain 1"/>
    <property type="match status" value="1"/>
</dbReference>
<proteinExistence type="predicted"/>
<comment type="caution">
    <text evidence="2">The sequence shown here is derived from an EMBL/GenBank/DDBJ whole genome shotgun (WGS) entry which is preliminary data.</text>
</comment>